<accession>A0A9Q0S2D5</accession>
<reference evidence="1" key="1">
    <citation type="submission" date="2022-07" db="EMBL/GenBank/DDBJ databases">
        <authorList>
            <person name="Trinca V."/>
            <person name="Uliana J.V.C."/>
            <person name="Torres T.T."/>
            <person name="Ward R.J."/>
            <person name="Monesi N."/>
        </authorList>
    </citation>
    <scope>NUCLEOTIDE SEQUENCE</scope>
    <source>
        <strain evidence="1">HSMRA1968</strain>
        <tissue evidence="1">Whole embryos</tissue>
    </source>
</reference>
<gene>
    <name evidence="1" type="ORF">Bhyg_07838</name>
</gene>
<feature type="non-terminal residue" evidence="1">
    <location>
        <position position="59"/>
    </location>
</feature>
<comment type="caution">
    <text evidence="1">The sequence shown here is derived from an EMBL/GenBank/DDBJ whole genome shotgun (WGS) entry which is preliminary data.</text>
</comment>
<name>A0A9Q0S2D5_9DIPT</name>
<evidence type="ECO:0000313" key="2">
    <source>
        <dbReference type="Proteomes" id="UP001151699"/>
    </source>
</evidence>
<dbReference type="AlphaFoldDB" id="A0A9Q0S2D5"/>
<keyword evidence="2" id="KW-1185">Reference proteome</keyword>
<organism evidence="1 2">
    <name type="scientific">Pseudolycoriella hygida</name>
    <dbReference type="NCBI Taxonomy" id="35572"/>
    <lineage>
        <taxon>Eukaryota</taxon>
        <taxon>Metazoa</taxon>
        <taxon>Ecdysozoa</taxon>
        <taxon>Arthropoda</taxon>
        <taxon>Hexapoda</taxon>
        <taxon>Insecta</taxon>
        <taxon>Pterygota</taxon>
        <taxon>Neoptera</taxon>
        <taxon>Endopterygota</taxon>
        <taxon>Diptera</taxon>
        <taxon>Nematocera</taxon>
        <taxon>Sciaroidea</taxon>
        <taxon>Sciaridae</taxon>
        <taxon>Pseudolycoriella</taxon>
    </lineage>
</organism>
<protein>
    <submittedName>
        <fullName evidence="1">Uncharacterized protein</fullName>
    </submittedName>
</protein>
<sequence length="59" mass="6858">LLNINIYQWLRLSSKRLDSSSVSLYQGRTQGMSLTDIETKLFDNELLDYEEETESSLVN</sequence>
<proteinExistence type="predicted"/>
<feature type="non-terminal residue" evidence="1">
    <location>
        <position position="1"/>
    </location>
</feature>
<evidence type="ECO:0000313" key="1">
    <source>
        <dbReference type="EMBL" id="KAJ6642882.1"/>
    </source>
</evidence>
<dbReference type="EMBL" id="WJQU01000002">
    <property type="protein sequence ID" value="KAJ6642882.1"/>
    <property type="molecule type" value="Genomic_DNA"/>
</dbReference>
<dbReference type="Proteomes" id="UP001151699">
    <property type="component" value="Chromosome B"/>
</dbReference>